<evidence type="ECO:0000313" key="2">
    <source>
        <dbReference type="EMBL" id="EJG08378.1"/>
    </source>
</evidence>
<dbReference type="RefSeq" id="WP_004040755.1">
    <property type="nucleotide sequence ID" value="NZ_CM001555.1"/>
</dbReference>
<dbReference type="OrthoDB" id="111095at2157"/>
<accession>J1ATE5</accession>
<reference evidence="2 3" key="1">
    <citation type="submission" date="2011-08" db="EMBL/GenBank/DDBJ databases">
        <title>The complete genome of Methanofollis liminatans DSM 4140.</title>
        <authorList>
            <consortium name="US DOE Joint Genome Institute (JGI-PGF)"/>
            <person name="Lucas S."/>
            <person name="Han J."/>
            <person name="Lapidus A."/>
            <person name="Bruce D."/>
            <person name="Goodwin L."/>
            <person name="Pitluck S."/>
            <person name="Peters L."/>
            <person name="Kyrpides N."/>
            <person name="Mavromatis K."/>
            <person name="Ivanova N."/>
            <person name="Mikhailova N."/>
            <person name="Lu M."/>
            <person name="Detter J.C."/>
            <person name="Tapia R."/>
            <person name="Han C."/>
            <person name="Land M."/>
            <person name="Hauser L."/>
            <person name="Markowitz V."/>
            <person name="Cheng J.-F."/>
            <person name="Hugenholtz P."/>
            <person name="Woyke T."/>
            <person name="Wu D."/>
            <person name="Spring S."/>
            <person name="Schuler E."/>
            <person name="Brambilla E."/>
            <person name="Klenk H.-P."/>
            <person name="Eisen J.A."/>
        </authorList>
    </citation>
    <scope>NUCLEOTIDE SEQUENCE [LARGE SCALE GENOMIC DNA]</scope>
    <source>
        <strain evidence="2 3">DSM 4140</strain>
    </source>
</reference>
<evidence type="ECO:0000259" key="1">
    <source>
        <dbReference type="Pfam" id="PF00144"/>
    </source>
</evidence>
<organism evidence="2 3">
    <name type="scientific">Methanofollis liminatans DSM 4140</name>
    <dbReference type="NCBI Taxonomy" id="28892"/>
    <lineage>
        <taxon>Archaea</taxon>
        <taxon>Methanobacteriati</taxon>
        <taxon>Methanobacteriota</taxon>
        <taxon>Stenosarchaea group</taxon>
        <taxon>Methanomicrobia</taxon>
        <taxon>Methanomicrobiales</taxon>
        <taxon>Methanomicrobiaceae</taxon>
        <taxon>Methanofollis</taxon>
    </lineage>
</organism>
<gene>
    <name evidence="2" type="ORF">Metli_2441</name>
</gene>
<keyword evidence="3" id="KW-1185">Reference proteome</keyword>
<feature type="domain" description="Beta-lactamase-related" evidence="1">
    <location>
        <begin position="9"/>
        <end position="350"/>
    </location>
</feature>
<dbReference type="STRING" id="28892.Metli_2441"/>
<dbReference type="PANTHER" id="PTHR43319">
    <property type="entry name" value="BETA-LACTAMASE-RELATED"/>
    <property type="match status" value="1"/>
</dbReference>
<dbReference type="EMBL" id="CM001555">
    <property type="protein sequence ID" value="EJG08378.1"/>
    <property type="molecule type" value="Genomic_DNA"/>
</dbReference>
<dbReference type="Gene3D" id="3.40.710.10">
    <property type="entry name" value="DD-peptidase/beta-lactamase superfamily"/>
    <property type="match status" value="1"/>
</dbReference>
<dbReference type="Pfam" id="PF00144">
    <property type="entry name" value="Beta-lactamase"/>
    <property type="match status" value="1"/>
</dbReference>
<dbReference type="PATRIC" id="fig|28892.9.peg.2638"/>
<dbReference type="PANTHER" id="PTHR43319:SF3">
    <property type="entry name" value="BETA-LACTAMASE-RELATED DOMAIN-CONTAINING PROTEIN"/>
    <property type="match status" value="1"/>
</dbReference>
<name>J1ATE5_9EURY</name>
<dbReference type="InterPro" id="IPR012338">
    <property type="entry name" value="Beta-lactam/transpept-like"/>
</dbReference>
<dbReference type="InterPro" id="IPR052907">
    <property type="entry name" value="Beta-lactamase/esterase"/>
</dbReference>
<dbReference type="Proteomes" id="UP000005095">
    <property type="component" value="Chromosome"/>
</dbReference>
<dbReference type="HOGENOM" id="CLU_035614_3_0_2"/>
<dbReference type="SUPFAM" id="SSF56601">
    <property type="entry name" value="beta-lactamase/transpeptidase-like"/>
    <property type="match status" value="1"/>
</dbReference>
<sequence>MTDPNTKVRNVLESLVQDGGEIGVQVAAYLDGKLVIDAWAGLADEVSQSPVDGGTLFTAFSLSKGITATCIHILADRGFLDYDAPISNYWPEFAAKGKSGATIRHALTHRVGIPQDPPGFDIDMMCDWDAVCQAVAGLEPLWEPGTRIRYHTLTYGWILGEVLRRVDGRSIKQFLQEEVCQSLGITDLYFGAPPEAERRIATLKNTPGLPEFLSRMDMPPNHPLRDSAATFNLPEVRRAIIPGAGAIVNARSLARHYAMLAGCGVLDGVRLLNPERIAIAGAPQSEEPDMIDFRWWTAHGLGYTLGGGSGPTKGLPHAMGYEGVGTIGFADPSCGFAFAFLKNLLDLSSSEMDSATRVTEVTIEALGIT</sequence>
<protein>
    <submittedName>
        <fullName evidence="2">Beta-lactamase</fullName>
    </submittedName>
</protein>
<dbReference type="AlphaFoldDB" id="J1ATE5"/>
<evidence type="ECO:0000313" key="3">
    <source>
        <dbReference type="Proteomes" id="UP000005095"/>
    </source>
</evidence>
<proteinExistence type="predicted"/>
<dbReference type="InterPro" id="IPR001466">
    <property type="entry name" value="Beta-lactam-related"/>
</dbReference>